<keyword evidence="1" id="KW-0812">Transmembrane</keyword>
<evidence type="ECO:0000313" key="3">
    <source>
        <dbReference type="Proteomes" id="UP000034835"/>
    </source>
</evidence>
<gene>
    <name evidence="2" type="ORF">UW68_C0028G0003</name>
</gene>
<sequence>MCNLKYRSFLYNFIVMRPLQKTFSLLFLSLFIFISLVIAPQTHAAPLLFDLATQPLTIFDYGKEFCDKRSGDLMNLETWYSGKCAEGTDTLSGDGVGFSDIIFLQGIEYLIGPQYYSFLDTITKLLKGLVILHDSLTQGKTPPNNIATDQGLIPILASVTTGLITTKPASSLDYLAYVSSNLKSHQVIDQAFAAGPGYGFQALSPILPLWRAFRNIAYLLFALGFVLYGVMIMFRIKIDAKTAASIQLAIPKLIATLILITFSYAIVGLLIDFSTVISGMLINVLVAGDILTGIDFLPLVAGGQSFFGAIGSFLLNTFVAVMVSPFIVFNLLIGGATGAVLAGVVGGISLFLPSAGFFGVIIIIIIFLAIGFSYFKLIMKLFQAYFSVIISLIFSPILLLGNLLPGSNALNSWLMTLIGNLAVFPVASFFLVLSYALMCQPIISLFAATDALLNANVGTIGIETLLGVKQLSTISNIWTPPMTVPFSSSIVTTGGAQTGTYAGSVGSLILAAIGFGLLLMSSKYCEMVEKALKTPPFPYGSAIGDALKSGIGLQDTWSQSGYKLPFKKYTRPVSEFLDEQTPGQHIKPTTDALLKSTGG</sequence>
<dbReference type="STRING" id="1618384.UW68_C0028G0003"/>
<keyword evidence="1" id="KW-1133">Transmembrane helix</keyword>
<keyword evidence="1" id="KW-0472">Membrane</keyword>
<feature type="transmembrane region" description="Helical" evidence="1">
    <location>
        <begin position="501"/>
        <end position="520"/>
    </location>
</feature>
<organism evidence="2 3">
    <name type="scientific">Candidatus Collierbacteria bacterium GW2011_GWB1_44_6</name>
    <dbReference type="NCBI Taxonomy" id="1618384"/>
    <lineage>
        <taxon>Bacteria</taxon>
        <taxon>Candidatus Collieribacteriota</taxon>
    </lineage>
</organism>
<comment type="caution">
    <text evidence="2">The sequence shown here is derived from an EMBL/GenBank/DDBJ whole genome shotgun (WGS) entry which is preliminary data.</text>
</comment>
<proteinExistence type="predicted"/>
<evidence type="ECO:0000256" key="1">
    <source>
        <dbReference type="SAM" id="Phobius"/>
    </source>
</evidence>
<accession>A0A0G1JMC1</accession>
<feature type="transmembrane region" description="Helical" evidence="1">
    <location>
        <begin position="216"/>
        <end position="236"/>
    </location>
</feature>
<feature type="transmembrane region" description="Helical" evidence="1">
    <location>
        <begin position="384"/>
        <end position="404"/>
    </location>
</feature>
<protein>
    <submittedName>
        <fullName evidence="2">Uncharacterized protein</fullName>
    </submittedName>
</protein>
<name>A0A0G1JMC1_9BACT</name>
<dbReference type="EMBL" id="LCJG01000028">
    <property type="protein sequence ID" value="KKT72691.1"/>
    <property type="molecule type" value="Genomic_DNA"/>
</dbReference>
<feature type="transmembrane region" description="Helical" evidence="1">
    <location>
        <begin position="248"/>
        <end position="271"/>
    </location>
</feature>
<evidence type="ECO:0000313" key="2">
    <source>
        <dbReference type="EMBL" id="KKT72691.1"/>
    </source>
</evidence>
<feature type="transmembrane region" description="Helical" evidence="1">
    <location>
        <begin position="339"/>
        <end position="372"/>
    </location>
</feature>
<feature type="transmembrane region" description="Helical" evidence="1">
    <location>
        <begin position="410"/>
        <end position="435"/>
    </location>
</feature>
<dbReference type="Proteomes" id="UP000034835">
    <property type="component" value="Unassembled WGS sequence"/>
</dbReference>
<reference evidence="2 3" key="1">
    <citation type="journal article" date="2015" name="Nature">
        <title>rRNA introns, odd ribosomes, and small enigmatic genomes across a large radiation of phyla.</title>
        <authorList>
            <person name="Brown C.T."/>
            <person name="Hug L.A."/>
            <person name="Thomas B.C."/>
            <person name="Sharon I."/>
            <person name="Castelle C.J."/>
            <person name="Singh A."/>
            <person name="Wilkins M.J."/>
            <person name="Williams K.H."/>
            <person name="Banfield J.F."/>
        </authorList>
    </citation>
    <scope>NUCLEOTIDE SEQUENCE [LARGE SCALE GENOMIC DNA]</scope>
</reference>
<feature type="transmembrane region" description="Helical" evidence="1">
    <location>
        <begin position="442"/>
        <end position="462"/>
    </location>
</feature>
<dbReference type="AlphaFoldDB" id="A0A0G1JMC1"/>